<dbReference type="Proteomes" id="UP001049176">
    <property type="component" value="Chromosome 1"/>
</dbReference>
<dbReference type="KEGG" id="more:E1B28_001940"/>
<dbReference type="EMBL" id="CM032181">
    <property type="protein sequence ID" value="KAG7100160.1"/>
    <property type="molecule type" value="Genomic_DNA"/>
</dbReference>
<evidence type="ECO:0000313" key="2">
    <source>
        <dbReference type="Proteomes" id="UP001049176"/>
    </source>
</evidence>
<comment type="caution">
    <text evidence="1">The sequence shown here is derived from an EMBL/GenBank/DDBJ whole genome shotgun (WGS) entry which is preliminary data.</text>
</comment>
<keyword evidence="2" id="KW-1185">Reference proteome</keyword>
<dbReference type="AlphaFoldDB" id="A0A9P7V4J3"/>
<sequence>MYMDTGLFWVLHPRSFIDGWMDTELSFFGWNISSSALHVFFPSLHEPFLCAIMFVRLDHLFYSLCCCLFHSFPQAFFFSLSPRLYGSDHPPQIRRRFSLGFFSFDHDSRVRFRRRSYGSKGKTCSAHTHFHVPYFALFTARTLYPRLRDKSSVGTLFAFTSTIPPAFNASLPSSFRLIYDHWTFCFL</sequence>
<reference evidence="1" key="1">
    <citation type="journal article" date="2021" name="Genome Biol. Evol.">
        <title>The assembled and annotated genome of the fairy-ring fungus Marasmius oreades.</title>
        <authorList>
            <person name="Hiltunen M."/>
            <person name="Ament-Velasquez S.L."/>
            <person name="Johannesson H."/>
        </authorList>
    </citation>
    <scope>NUCLEOTIDE SEQUENCE</scope>
    <source>
        <strain evidence="1">03SP1</strain>
    </source>
</reference>
<dbReference type="GeneID" id="66071016"/>
<accession>A0A9P7V4J3</accession>
<proteinExistence type="predicted"/>
<dbReference type="RefSeq" id="XP_043016630.1">
    <property type="nucleotide sequence ID" value="XM_043147916.1"/>
</dbReference>
<organism evidence="1 2">
    <name type="scientific">Marasmius oreades</name>
    <name type="common">fairy-ring Marasmius</name>
    <dbReference type="NCBI Taxonomy" id="181124"/>
    <lineage>
        <taxon>Eukaryota</taxon>
        <taxon>Fungi</taxon>
        <taxon>Dikarya</taxon>
        <taxon>Basidiomycota</taxon>
        <taxon>Agaricomycotina</taxon>
        <taxon>Agaricomycetes</taxon>
        <taxon>Agaricomycetidae</taxon>
        <taxon>Agaricales</taxon>
        <taxon>Marasmiineae</taxon>
        <taxon>Marasmiaceae</taxon>
        <taxon>Marasmius</taxon>
    </lineage>
</organism>
<gene>
    <name evidence="1" type="ORF">E1B28_001940</name>
</gene>
<protein>
    <submittedName>
        <fullName evidence="1">Uncharacterized protein</fullName>
    </submittedName>
</protein>
<name>A0A9P7V4J3_9AGAR</name>
<evidence type="ECO:0000313" key="1">
    <source>
        <dbReference type="EMBL" id="KAG7100160.1"/>
    </source>
</evidence>